<dbReference type="Gene3D" id="3.10.450.50">
    <property type="match status" value="1"/>
</dbReference>
<dbReference type="InterPro" id="IPR032710">
    <property type="entry name" value="NTF2-like_dom_sf"/>
</dbReference>
<proteinExistence type="predicted"/>
<sequence length="135" mass="14719">MIRPSSLLLVPALLAAAPTPKVLSPAGTVGLQIERFNAHDLEGFLALFAEELEVGEVPPGPTAPFGKARLRELYAERFKANPDLHASAEAQMVSGDFVIQKERIKGRAGKKEALETVVIYQVKAGKIVRMWSLRD</sequence>
<dbReference type="InterPro" id="IPR037401">
    <property type="entry name" value="SnoaL-like"/>
</dbReference>
<evidence type="ECO:0000313" key="3">
    <source>
        <dbReference type="Proteomes" id="UP001165069"/>
    </source>
</evidence>
<dbReference type="Proteomes" id="UP001165069">
    <property type="component" value="Unassembled WGS sequence"/>
</dbReference>
<gene>
    <name evidence="2" type="ORF">GETHLI_14200</name>
</gene>
<comment type="caution">
    <text evidence="2">The sequence shown here is derived from an EMBL/GenBank/DDBJ whole genome shotgun (WGS) entry which is preliminary data.</text>
</comment>
<dbReference type="RefSeq" id="WP_285573201.1">
    <property type="nucleotide sequence ID" value="NZ_BSDE01000002.1"/>
</dbReference>
<organism evidence="2 3">
    <name type="scientific">Geothrix limicola</name>
    <dbReference type="NCBI Taxonomy" id="2927978"/>
    <lineage>
        <taxon>Bacteria</taxon>
        <taxon>Pseudomonadati</taxon>
        <taxon>Acidobacteriota</taxon>
        <taxon>Holophagae</taxon>
        <taxon>Holophagales</taxon>
        <taxon>Holophagaceae</taxon>
        <taxon>Geothrix</taxon>
    </lineage>
</organism>
<dbReference type="Pfam" id="PF12680">
    <property type="entry name" value="SnoaL_2"/>
    <property type="match status" value="1"/>
</dbReference>
<name>A0ABQ5QEC8_9BACT</name>
<dbReference type="SUPFAM" id="SSF54427">
    <property type="entry name" value="NTF2-like"/>
    <property type="match status" value="1"/>
</dbReference>
<evidence type="ECO:0000313" key="2">
    <source>
        <dbReference type="EMBL" id="GLH72918.1"/>
    </source>
</evidence>
<evidence type="ECO:0000259" key="1">
    <source>
        <dbReference type="Pfam" id="PF12680"/>
    </source>
</evidence>
<dbReference type="EMBL" id="BSDE01000002">
    <property type="protein sequence ID" value="GLH72918.1"/>
    <property type="molecule type" value="Genomic_DNA"/>
</dbReference>
<keyword evidence="3" id="KW-1185">Reference proteome</keyword>
<reference evidence="2 3" key="1">
    <citation type="journal article" date="2023" name="Antonie Van Leeuwenhoek">
        <title>Mesoterricola silvestris gen. nov., sp. nov., Mesoterricola sediminis sp. nov., Geothrix oryzae sp. nov., Geothrix edaphica sp. nov., Geothrix rubra sp. nov., and Geothrix limicola sp. nov., six novel members of Acidobacteriota isolated from soils.</title>
        <authorList>
            <person name="Itoh H."/>
            <person name="Sugisawa Y."/>
            <person name="Mise K."/>
            <person name="Xu Z."/>
            <person name="Kuniyasu M."/>
            <person name="Ushijima N."/>
            <person name="Kawano K."/>
            <person name="Kobayashi E."/>
            <person name="Shiratori Y."/>
            <person name="Masuda Y."/>
            <person name="Senoo K."/>
        </authorList>
    </citation>
    <scope>NUCLEOTIDE SEQUENCE [LARGE SCALE GENOMIC DNA]</scope>
    <source>
        <strain evidence="2 3">Red804</strain>
    </source>
</reference>
<protein>
    <recommendedName>
        <fullName evidence="1">SnoaL-like domain-containing protein</fullName>
    </recommendedName>
</protein>
<accession>A0ABQ5QEC8</accession>
<feature type="domain" description="SnoaL-like" evidence="1">
    <location>
        <begin position="33"/>
        <end position="130"/>
    </location>
</feature>